<name>A0AAV1KEB9_9NEOP</name>
<accession>A0AAV1KEB9</accession>
<organism evidence="2 3">
    <name type="scientific">Parnassius mnemosyne</name>
    <name type="common">clouded apollo</name>
    <dbReference type="NCBI Taxonomy" id="213953"/>
    <lineage>
        <taxon>Eukaryota</taxon>
        <taxon>Metazoa</taxon>
        <taxon>Ecdysozoa</taxon>
        <taxon>Arthropoda</taxon>
        <taxon>Hexapoda</taxon>
        <taxon>Insecta</taxon>
        <taxon>Pterygota</taxon>
        <taxon>Neoptera</taxon>
        <taxon>Endopterygota</taxon>
        <taxon>Lepidoptera</taxon>
        <taxon>Glossata</taxon>
        <taxon>Ditrysia</taxon>
        <taxon>Papilionoidea</taxon>
        <taxon>Papilionidae</taxon>
        <taxon>Parnassiinae</taxon>
        <taxon>Parnassini</taxon>
        <taxon>Parnassius</taxon>
        <taxon>Driopa</taxon>
    </lineage>
</organism>
<comment type="caution">
    <text evidence="2">The sequence shown here is derived from an EMBL/GenBank/DDBJ whole genome shotgun (WGS) entry which is preliminary data.</text>
</comment>
<dbReference type="Gene3D" id="3.90.1200.10">
    <property type="match status" value="1"/>
</dbReference>
<dbReference type="Proteomes" id="UP001314205">
    <property type="component" value="Unassembled WGS sequence"/>
</dbReference>
<dbReference type="PANTHER" id="PTHR11012:SF48">
    <property type="entry name" value="CHK KINASE-LIKE DOMAIN-CONTAINING PROTEIN-RELATED"/>
    <property type="match status" value="1"/>
</dbReference>
<evidence type="ECO:0000259" key="1">
    <source>
        <dbReference type="SMART" id="SM00587"/>
    </source>
</evidence>
<proteinExistence type="predicted"/>
<gene>
    <name evidence="2" type="ORF">PARMNEM_LOCUS2068</name>
</gene>
<evidence type="ECO:0000313" key="2">
    <source>
        <dbReference type="EMBL" id="CAK1580237.1"/>
    </source>
</evidence>
<dbReference type="InterPro" id="IPR011009">
    <property type="entry name" value="Kinase-like_dom_sf"/>
</dbReference>
<dbReference type="SUPFAM" id="SSF56112">
    <property type="entry name" value="Protein kinase-like (PK-like)"/>
    <property type="match status" value="1"/>
</dbReference>
<keyword evidence="3" id="KW-1185">Reference proteome</keyword>
<dbReference type="AlphaFoldDB" id="A0AAV1KEB9"/>
<dbReference type="InterPro" id="IPR004119">
    <property type="entry name" value="EcKL"/>
</dbReference>
<evidence type="ECO:0000313" key="3">
    <source>
        <dbReference type="Proteomes" id="UP001314205"/>
    </source>
</evidence>
<dbReference type="InterPro" id="IPR015897">
    <property type="entry name" value="CHK_kinase-like"/>
</dbReference>
<sequence>MDLLNENEIRCISRHYGSSIVVKWKLEDISDKLMGYLGEHLRLIITLYVEGVETELKLFVKCMPRNNQWKAEYLKESTFFRKEYVMLSQLFKHFQDGEGLNKWRPKLLYIREDLFVFEDVTKIGYKMPDHLCTMSYDELSVVVNTLAKFHAQSIIYEEKKSKELNRTYRIWDEYSEYLTEPEKGQAWRDTGKRAVIDFLRVYSKYKTEIDFVKHVEDFILSLFSCALNLMKPSSEFRNVVIHRDLWTNNIFLKQLGDGQYHSLIVDFQTVLYCPPMHDLCSLIYFNTSRNFREANTDKIINLYYSFLTEELNSEGIDVINIIDKKTIMKSYQQSIVFGITQAALIVPTIAMNDDMRILIFEDPDNCAKVNVVSRSEEFINLAKDDNNYRNRVIELFDEIIERFYK</sequence>
<dbReference type="PANTHER" id="PTHR11012">
    <property type="entry name" value="PROTEIN KINASE-LIKE DOMAIN-CONTAINING"/>
    <property type="match status" value="1"/>
</dbReference>
<protein>
    <recommendedName>
        <fullName evidence="1">CHK kinase-like domain-containing protein</fullName>
    </recommendedName>
</protein>
<feature type="domain" description="CHK kinase-like" evidence="1">
    <location>
        <begin position="115"/>
        <end position="313"/>
    </location>
</feature>
<dbReference type="Pfam" id="PF02958">
    <property type="entry name" value="EcKL"/>
    <property type="match status" value="1"/>
</dbReference>
<dbReference type="EMBL" id="CAVLGL010000013">
    <property type="protein sequence ID" value="CAK1580237.1"/>
    <property type="molecule type" value="Genomic_DNA"/>
</dbReference>
<reference evidence="2 3" key="1">
    <citation type="submission" date="2023-11" db="EMBL/GenBank/DDBJ databases">
        <authorList>
            <person name="Hedman E."/>
            <person name="Englund M."/>
            <person name="Stromberg M."/>
            <person name="Nyberg Akerstrom W."/>
            <person name="Nylinder S."/>
            <person name="Jareborg N."/>
            <person name="Kallberg Y."/>
            <person name="Kronander E."/>
        </authorList>
    </citation>
    <scope>NUCLEOTIDE SEQUENCE [LARGE SCALE GENOMIC DNA]</scope>
</reference>
<dbReference type="SMART" id="SM00587">
    <property type="entry name" value="CHK"/>
    <property type="match status" value="1"/>
</dbReference>